<reference evidence="1" key="1">
    <citation type="submission" date="2021-06" db="EMBL/GenBank/DDBJ databases">
        <authorList>
            <person name="Kallberg Y."/>
            <person name="Tangrot J."/>
            <person name="Rosling A."/>
        </authorList>
    </citation>
    <scope>NUCLEOTIDE SEQUENCE</scope>
    <source>
        <strain evidence="1">28 12/20/2015</strain>
    </source>
</reference>
<sequence>MLHTTDCSSSEITSKYFQTDIDHDVNSCQGSDVSETKITTKTSVSENSESALSNKQNILTLEERRLKKKRMLALTPKKKIIDTNSSSLSNYSIQNQINNKIAPTITIIDSNNEENTTQDASEQIDVNKVMSSTKSFDFQLMMSDSFSSDNSFSSDHSYESNSLQPIKQTSVNKDNFSPFSKKPSTKSNSSRSVRDDLSQSCLCVICGKDLTGFNIITRETHLNRCLDDIEKQENEKQQGIKTNQEKQVKKTISPSNDRMFIDNDFSWFTLITNCPCCLKSFPGKSKTAKSKITHIKRCGNKQKFSATKILSLLKEMKQKLSTTYVPVMAENSAIRVKDTQLTDYFTSMQKKEAEKPTAIVSQSYAVSALEGIDQDDDFKSNVIITSISTIETIGKRKFREDTDDDFRVAKVLSKSLMPQYINSKKKIVYDLNTTPILAPAESIKKAQKRAKKMFFDRPTIHDIAKDYPLTSSFCTSGIVKQRECHQLMKLDNENGISISRKKTTSLWEIQAIGGPDSTLSGDDYMTDMLKEWVFKYEPHKLDQYYLQPFRKRYEMCDRCVNKYWGRLQPENEERDEMIER</sequence>
<name>A0ACA9NRC2_9GLOM</name>
<comment type="caution">
    <text evidence="1">The sequence shown here is derived from an EMBL/GenBank/DDBJ whole genome shotgun (WGS) entry which is preliminary data.</text>
</comment>
<evidence type="ECO:0000313" key="1">
    <source>
        <dbReference type="EMBL" id="CAG8663034.1"/>
    </source>
</evidence>
<evidence type="ECO:0000313" key="2">
    <source>
        <dbReference type="Proteomes" id="UP000789366"/>
    </source>
</evidence>
<accession>A0ACA9NRC2</accession>
<keyword evidence="2" id="KW-1185">Reference proteome</keyword>
<protein>
    <submittedName>
        <fullName evidence="1">7312_t:CDS:1</fullName>
    </submittedName>
</protein>
<gene>
    <name evidence="1" type="ORF">SPELUC_LOCUS9345</name>
</gene>
<dbReference type="EMBL" id="CAJVPW010015579">
    <property type="protein sequence ID" value="CAG8663034.1"/>
    <property type="molecule type" value="Genomic_DNA"/>
</dbReference>
<feature type="non-terminal residue" evidence="1">
    <location>
        <position position="580"/>
    </location>
</feature>
<proteinExistence type="predicted"/>
<organism evidence="1 2">
    <name type="scientific">Cetraspora pellucida</name>
    <dbReference type="NCBI Taxonomy" id="1433469"/>
    <lineage>
        <taxon>Eukaryota</taxon>
        <taxon>Fungi</taxon>
        <taxon>Fungi incertae sedis</taxon>
        <taxon>Mucoromycota</taxon>
        <taxon>Glomeromycotina</taxon>
        <taxon>Glomeromycetes</taxon>
        <taxon>Diversisporales</taxon>
        <taxon>Gigasporaceae</taxon>
        <taxon>Cetraspora</taxon>
    </lineage>
</organism>
<dbReference type="Proteomes" id="UP000789366">
    <property type="component" value="Unassembled WGS sequence"/>
</dbReference>